<dbReference type="Proteomes" id="UP001497382">
    <property type="component" value="Unassembled WGS sequence"/>
</dbReference>
<comment type="caution">
    <text evidence="2">The sequence shown here is derived from an EMBL/GenBank/DDBJ whole genome shotgun (WGS) entry which is preliminary data.</text>
</comment>
<gene>
    <name evidence="2" type="ORF">LARSCL_LOCUS8951</name>
</gene>
<feature type="compositionally biased region" description="Basic and acidic residues" evidence="1">
    <location>
        <begin position="101"/>
        <end position="117"/>
    </location>
</feature>
<dbReference type="EMBL" id="CAXIEN010000098">
    <property type="protein sequence ID" value="CAL1276995.1"/>
    <property type="molecule type" value="Genomic_DNA"/>
</dbReference>
<organism evidence="2 3">
    <name type="scientific">Larinioides sclopetarius</name>
    <dbReference type="NCBI Taxonomy" id="280406"/>
    <lineage>
        <taxon>Eukaryota</taxon>
        <taxon>Metazoa</taxon>
        <taxon>Ecdysozoa</taxon>
        <taxon>Arthropoda</taxon>
        <taxon>Chelicerata</taxon>
        <taxon>Arachnida</taxon>
        <taxon>Araneae</taxon>
        <taxon>Araneomorphae</taxon>
        <taxon>Entelegynae</taxon>
        <taxon>Araneoidea</taxon>
        <taxon>Araneidae</taxon>
        <taxon>Larinioides</taxon>
    </lineage>
</organism>
<feature type="region of interest" description="Disordered" evidence="1">
    <location>
        <begin position="57"/>
        <end position="117"/>
    </location>
</feature>
<sequence length="208" mass="23382">MSLFAEEAFLGADYVEIPCEFCNELYPFQLLMEHQSSCRPDLLHFNFDDEVAPVAPTATISPKAPSPSKITEAKQKSPVLPKPLITSPVSQVTDKASAGKQNKEGKTSSKVDPFEDLLKDDDDEVPIIFEDNSQENSVKLMSYGSSVVKRTEEEKPSFRPPPLPLFNDKSEIKDTSNVISDDDDGECLEDFWRRADIKNTQRLRKLKI</sequence>
<evidence type="ECO:0000313" key="3">
    <source>
        <dbReference type="Proteomes" id="UP001497382"/>
    </source>
</evidence>
<protein>
    <submittedName>
        <fullName evidence="2">Uncharacterized protein</fullName>
    </submittedName>
</protein>
<dbReference type="AlphaFoldDB" id="A0AAV1ZZA2"/>
<evidence type="ECO:0000313" key="2">
    <source>
        <dbReference type="EMBL" id="CAL1276995.1"/>
    </source>
</evidence>
<accession>A0AAV1ZZA2</accession>
<reference evidence="2 3" key="1">
    <citation type="submission" date="2024-04" db="EMBL/GenBank/DDBJ databases">
        <authorList>
            <person name="Rising A."/>
            <person name="Reimegard J."/>
            <person name="Sonavane S."/>
            <person name="Akerstrom W."/>
            <person name="Nylinder S."/>
            <person name="Hedman E."/>
            <person name="Kallberg Y."/>
        </authorList>
    </citation>
    <scope>NUCLEOTIDE SEQUENCE [LARGE SCALE GENOMIC DNA]</scope>
</reference>
<evidence type="ECO:0000256" key="1">
    <source>
        <dbReference type="SAM" id="MobiDB-lite"/>
    </source>
</evidence>
<feature type="region of interest" description="Disordered" evidence="1">
    <location>
        <begin position="149"/>
        <end position="181"/>
    </location>
</feature>
<name>A0AAV1ZZA2_9ARAC</name>
<keyword evidence="3" id="KW-1185">Reference proteome</keyword>
<proteinExistence type="predicted"/>